<accession>G9ZEY7</accession>
<reference evidence="1 2" key="1">
    <citation type="submission" date="2011-08" db="EMBL/GenBank/DDBJ databases">
        <authorList>
            <person name="Weinstock G."/>
            <person name="Sodergren E."/>
            <person name="Clifton S."/>
            <person name="Fulton L."/>
            <person name="Fulton B."/>
            <person name="Courtney L."/>
            <person name="Fronick C."/>
            <person name="Harrison M."/>
            <person name="Strong C."/>
            <person name="Farmer C."/>
            <person name="Delahaunty K."/>
            <person name="Markovic C."/>
            <person name="Hall O."/>
            <person name="Minx P."/>
            <person name="Tomlinson C."/>
            <person name="Mitreva M."/>
            <person name="Hou S."/>
            <person name="Chen J."/>
            <person name="Wollam A."/>
            <person name="Pepin K.H."/>
            <person name="Johnson M."/>
            <person name="Bhonagiri V."/>
            <person name="Zhang X."/>
            <person name="Suruliraj S."/>
            <person name="Warren W."/>
            <person name="Chinwalla A."/>
            <person name="Mardis E.R."/>
            <person name="Wilson R.K."/>
        </authorList>
    </citation>
    <scope>NUCLEOTIDE SEQUENCE [LARGE SCALE GENOMIC DNA]</scope>
    <source>
        <strain evidence="1 2">F0432</strain>
    </source>
</reference>
<evidence type="ECO:0000313" key="1">
    <source>
        <dbReference type="EMBL" id="EHM54307.1"/>
    </source>
</evidence>
<name>G9ZEY7_9GAMM</name>
<comment type="caution">
    <text evidence="1">The sequence shown here is derived from an EMBL/GenBank/DDBJ whole genome shotgun (WGS) entry which is preliminary data.</text>
</comment>
<gene>
    <name evidence="1" type="ORF">HMPREF9080_01327</name>
</gene>
<dbReference type="Proteomes" id="UP000004750">
    <property type="component" value="Unassembled WGS sequence"/>
</dbReference>
<organism evidence="1 2">
    <name type="scientific">Cardiobacterium valvarum F0432</name>
    <dbReference type="NCBI Taxonomy" id="797473"/>
    <lineage>
        <taxon>Bacteria</taxon>
        <taxon>Pseudomonadati</taxon>
        <taxon>Pseudomonadota</taxon>
        <taxon>Gammaproteobacteria</taxon>
        <taxon>Cardiobacteriales</taxon>
        <taxon>Cardiobacteriaceae</taxon>
        <taxon>Cardiobacterium</taxon>
    </lineage>
</organism>
<evidence type="ECO:0000313" key="2">
    <source>
        <dbReference type="Proteomes" id="UP000004750"/>
    </source>
</evidence>
<sequence length="53" mass="5874">MAPEDNSGDNFVDNKAGCEPALLFLRTAGMIVNLSVFFTQNPASLIPNPRHWR</sequence>
<proteinExistence type="predicted"/>
<dbReference type="EMBL" id="AGCM01000073">
    <property type="protein sequence ID" value="EHM54307.1"/>
    <property type="molecule type" value="Genomic_DNA"/>
</dbReference>
<dbReference type="STRING" id="797473.HMPREF9080_01327"/>
<dbReference type="HOGENOM" id="CLU_3059770_0_0_6"/>
<dbReference type="AlphaFoldDB" id="G9ZEY7"/>
<protein>
    <submittedName>
        <fullName evidence="1">Uncharacterized protein</fullName>
    </submittedName>
</protein>